<feature type="compositionally biased region" description="Polar residues" evidence="5">
    <location>
        <begin position="663"/>
        <end position="673"/>
    </location>
</feature>
<comment type="subcellular location">
    <subcellularLocation>
        <location evidence="1">Membrane</location>
        <topology evidence="1">Multi-pass membrane protein</topology>
    </subcellularLocation>
</comment>
<comment type="caution">
    <text evidence="8">The sequence shown here is derived from an EMBL/GenBank/DDBJ whole genome shotgun (WGS) entry which is preliminary data.</text>
</comment>
<evidence type="ECO:0000256" key="4">
    <source>
        <dbReference type="ARBA" id="ARBA00023136"/>
    </source>
</evidence>
<dbReference type="AlphaFoldDB" id="A0A370TQB5"/>
<evidence type="ECO:0000256" key="6">
    <source>
        <dbReference type="SAM" id="Phobius"/>
    </source>
</evidence>
<dbReference type="PANTHER" id="PTHR23501:SF43">
    <property type="entry name" value="MULTIDRUG TRANSPORTER, PUTATIVE (AFU_ORTHOLOGUE AFUA_6G03040)-RELATED"/>
    <property type="match status" value="1"/>
</dbReference>
<keyword evidence="2 6" id="KW-0812">Transmembrane</keyword>
<dbReference type="GeneID" id="43597998"/>
<keyword evidence="9" id="KW-1185">Reference proteome</keyword>
<feature type="transmembrane region" description="Helical" evidence="6">
    <location>
        <begin position="96"/>
        <end position="122"/>
    </location>
</feature>
<evidence type="ECO:0000256" key="5">
    <source>
        <dbReference type="SAM" id="MobiDB-lite"/>
    </source>
</evidence>
<dbReference type="OrthoDB" id="440553at2759"/>
<feature type="transmembrane region" description="Helical" evidence="6">
    <location>
        <begin position="494"/>
        <end position="518"/>
    </location>
</feature>
<feature type="domain" description="Major facilitator superfamily (MFS) profile" evidence="7">
    <location>
        <begin position="99"/>
        <end position="590"/>
    </location>
</feature>
<feature type="region of interest" description="Disordered" evidence="5">
    <location>
        <begin position="654"/>
        <end position="673"/>
    </location>
</feature>
<organism evidence="8 9">
    <name type="scientific">Venustampulla echinocandica</name>
    <dbReference type="NCBI Taxonomy" id="2656787"/>
    <lineage>
        <taxon>Eukaryota</taxon>
        <taxon>Fungi</taxon>
        <taxon>Dikarya</taxon>
        <taxon>Ascomycota</taxon>
        <taxon>Pezizomycotina</taxon>
        <taxon>Leotiomycetes</taxon>
        <taxon>Helotiales</taxon>
        <taxon>Pleuroascaceae</taxon>
        <taxon>Venustampulla</taxon>
    </lineage>
</organism>
<feature type="transmembrane region" description="Helical" evidence="6">
    <location>
        <begin position="191"/>
        <end position="211"/>
    </location>
</feature>
<evidence type="ECO:0000256" key="2">
    <source>
        <dbReference type="ARBA" id="ARBA00022692"/>
    </source>
</evidence>
<feature type="transmembrane region" description="Helical" evidence="6">
    <location>
        <begin position="164"/>
        <end position="185"/>
    </location>
</feature>
<name>A0A370TQB5_9HELO</name>
<keyword evidence="4 6" id="KW-0472">Membrane</keyword>
<evidence type="ECO:0000259" key="7">
    <source>
        <dbReference type="PROSITE" id="PS50850"/>
    </source>
</evidence>
<dbReference type="EMBL" id="NPIC01000003">
    <property type="protein sequence ID" value="RDL37716.1"/>
    <property type="molecule type" value="Genomic_DNA"/>
</dbReference>
<proteinExistence type="predicted"/>
<dbReference type="GO" id="GO:0005886">
    <property type="term" value="C:plasma membrane"/>
    <property type="evidence" value="ECO:0007669"/>
    <property type="project" value="TreeGrafter"/>
</dbReference>
<feature type="transmembrane region" description="Helical" evidence="6">
    <location>
        <begin position="284"/>
        <end position="308"/>
    </location>
</feature>
<evidence type="ECO:0000313" key="8">
    <source>
        <dbReference type="EMBL" id="RDL37716.1"/>
    </source>
</evidence>
<evidence type="ECO:0000256" key="3">
    <source>
        <dbReference type="ARBA" id="ARBA00022989"/>
    </source>
</evidence>
<dbReference type="GO" id="GO:0022857">
    <property type="term" value="F:transmembrane transporter activity"/>
    <property type="evidence" value="ECO:0007669"/>
    <property type="project" value="InterPro"/>
</dbReference>
<feature type="region of interest" description="Disordered" evidence="5">
    <location>
        <begin position="601"/>
        <end position="647"/>
    </location>
</feature>
<reference evidence="8 9" key="1">
    <citation type="journal article" date="2018" name="IMA Fungus">
        <title>IMA Genome-F 9: Draft genome sequence of Annulohypoxylon stygium, Aspergillus mulundensis, Berkeleyomyces basicola (syn. Thielaviopsis basicola), Ceratocystis smalleyi, two Cercospora beticola strains, Coleophoma cylindrospora, Fusarium fracticaudum, Phialophora cf. hyalina, and Morchella septimelata.</title>
        <authorList>
            <person name="Wingfield B.D."/>
            <person name="Bills G.F."/>
            <person name="Dong Y."/>
            <person name="Huang W."/>
            <person name="Nel W.J."/>
            <person name="Swalarsk-Parry B.S."/>
            <person name="Vaghefi N."/>
            <person name="Wilken P.M."/>
            <person name="An Z."/>
            <person name="de Beer Z.W."/>
            <person name="De Vos L."/>
            <person name="Chen L."/>
            <person name="Duong T.A."/>
            <person name="Gao Y."/>
            <person name="Hammerbacher A."/>
            <person name="Kikkert J.R."/>
            <person name="Li Y."/>
            <person name="Li H."/>
            <person name="Li K."/>
            <person name="Li Q."/>
            <person name="Liu X."/>
            <person name="Ma X."/>
            <person name="Naidoo K."/>
            <person name="Pethybridge S.J."/>
            <person name="Sun J."/>
            <person name="Steenkamp E.T."/>
            <person name="van der Nest M.A."/>
            <person name="van Wyk S."/>
            <person name="Wingfield M.J."/>
            <person name="Xiong C."/>
            <person name="Yue Q."/>
            <person name="Zhang X."/>
        </authorList>
    </citation>
    <scope>NUCLEOTIDE SEQUENCE [LARGE SCALE GENOMIC DNA]</scope>
    <source>
        <strain evidence="8 9">BP 5553</strain>
    </source>
</reference>
<gene>
    <name evidence="8" type="ORF">BP5553_05149</name>
</gene>
<feature type="transmembrane region" description="Helical" evidence="6">
    <location>
        <begin position="431"/>
        <end position="449"/>
    </location>
</feature>
<dbReference type="Proteomes" id="UP000254866">
    <property type="component" value="Unassembled WGS sequence"/>
</dbReference>
<feature type="transmembrane region" description="Helical" evidence="6">
    <location>
        <begin position="252"/>
        <end position="272"/>
    </location>
</feature>
<feature type="transmembrane region" description="Helical" evidence="6">
    <location>
        <begin position="134"/>
        <end position="152"/>
    </location>
</feature>
<dbReference type="InterPro" id="IPR011701">
    <property type="entry name" value="MFS"/>
</dbReference>
<dbReference type="PROSITE" id="PS50850">
    <property type="entry name" value="MFS"/>
    <property type="match status" value="1"/>
</dbReference>
<dbReference type="SUPFAM" id="SSF103473">
    <property type="entry name" value="MFS general substrate transporter"/>
    <property type="match status" value="1"/>
</dbReference>
<dbReference type="Gene3D" id="1.20.1720.10">
    <property type="entry name" value="Multidrug resistance protein D"/>
    <property type="match status" value="1"/>
</dbReference>
<dbReference type="PANTHER" id="PTHR23501">
    <property type="entry name" value="MAJOR FACILITATOR SUPERFAMILY"/>
    <property type="match status" value="1"/>
</dbReference>
<feature type="transmembrane region" description="Helical" evidence="6">
    <location>
        <begin position="405"/>
        <end position="424"/>
    </location>
</feature>
<sequence>MSLPRNSSPPRIYLPERLYKIDHWDKHNDPDHPPTFSAFPRPPLSHRSSSSTLRSYAESTVSSISTLVGSTHALIKDEQKKQIPNLGMPILEGWPLALTMFSLCFGLFLVTLETTVISTSLVTISLDLGSFDKASWIVVTYLLTYTAFLVVFTRLSDIFGRKPCLLIATFFFVMFSMACACAKTMTQLIVFRALQGIGGSGIYALAYASVLDVVPMRLVGHASGAISMASACSSVLGPVLGGAITSNTTWRWVFWLNVPTGVIVFGLVWWIFPVSIGQQKFSRGLLAQVDWVGVVLSLTASLCLLIPLEEGGSEFAWSSILIVLLLAVSGISWVGFAIWEWLVTRREAVWKILPIFPFRLVQRRVIGATILTGFVAGFPFMVTVVSLPQRLQIVNNLSPASAGTHILPLLIMTALGAFASGVIATRMNIAWFMLVLSNALSTLGLGLMSSLPTSAGVPGVFYFYQVIVGLGFGIGLATLMIVSRSEVALEDNAITVGAITQVRTLGGVIGIAVVQAILSSHVRSSLPTFLNREQVEGILASTAYISRLDPHFEAATRAIYGEAVNLQMRTVTGFAAAAFVVSLFAYRKDRVDMNALEASRVAEKNGESPADLSKTTRGGSTLDIEQQERGAHVERPARPGLRRRATSVAISADSRIERRSSGEDSQWMPSNPTPWSLLSHPIPSSDLFPELACPRCGFSRTHDDKQD</sequence>
<feature type="transmembrane region" description="Helical" evidence="6">
    <location>
        <begin position="566"/>
        <end position="586"/>
    </location>
</feature>
<accession>A0A370TQB5</accession>
<evidence type="ECO:0000313" key="9">
    <source>
        <dbReference type="Proteomes" id="UP000254866"/>
    </source>
</evidence>
<keyword evidence="3 6" id="KW-1133">Transmembrane helix</keyword>
<feature type="transmembrane region" description="Helical" evidence="6">
    <location>
        <begin position="218"/>
        <end position="240"/>
    </location>
</feature>
<feature type="transmembrane region" description="Helical" evidence="6">
    <location>
        <begin position="320"/>
        <end position="344"/>
    </location>
</feature>
<dbReference type="InterPro" id="IPR020846">
    <property type="entry name" value="MFS_dom"/>
</dbReference>
<protein>
    <submittedName>
        <fullName evidence="8">MFS general substrate transporter</fullName>
    </submittedName>
</protein>
<feature type="transmembrane region" description="Helical" evidence="6">
    <location>
        <begin position="461"/>
        <end position="482"/>
    </location>
</feature>
<dbReference type="RefSeq" id="XP_031870372.1">
    <property type="nucleotide sequence ID" value="XM_032013772.1"/>
</dbReference>
<dbReference type="Gene3D" id="1.20.1250.20">
    <property type="entry name" value="MFS general substrate transporter like domains"/>
    <property type="match status" value="1"/>
</dbReference>
<dbReference type="InterPro" id="IPR036259">
    <property type="entry name" value="MFS_trans_sf"/>
</dbReference>
<evidence type="ECO:0000256" key="1">
    <source>
        <dbReference type="ARBA" id="ARBA00004141"/>
    </source>
</evidence>
<dbReference type="Pfam" id="PF07690">
    <property type="entry name" value="MFS_1"/>
    <property type="match status" value="1"/>
</dbReference>
<feature type="transmembrane region" description="Helical" evidence="6">
    <location>
        <begin position="365"/>
        <end position="385"/>
    </location>
</feature>
<feature type="compositionally biased region" description="Basic and acidic residues" evidence="5">
    <location>
        <begin position="626"/>
        <end position="637"/>
    </location>
</feature>